<dbReference type="AlphaFoldDB" id="A0A9D3YUZ3"/>
<dbReference type="PANTHER" id="PTHR33562:SF31">
    <property type="entry name" value="PROTEIN QUIVER"/>
    <property type="match status" value="1"/>
</dbReference>
<keyword evidence="4 14" id="KW-0732">Signal</keyword>
<dbReference type="GO" id="GO:0005886">
    <property type="term" value="C:plasma membrane"/>
    <property type="evidence" value="ECO:0007669"/>
    <property type="project" value="UniProtKB-SubCell"/>
</dbReference>
<reference evidence="15" key="1">
    <citation type="journal article" date="2019" name="bioRxiv">
        <title>The Genome of the Zebra Mussel, Dreissena polymorpha: A Resource for Invasive Species Research.</title>
        <authorList>
            <person name="McCartney M.A."/>
            <person name="Auch B."/>
            <person name="Kono T."/>
            <person name="Mallez S."/>
            <person name="Zhang Y."/>
            <person name="Obille A."/>
            <person name="Becker A."/>
            <person name="Abrahante J.E."/>
            <person name="Garbe J."/>
            <person name="Badalamenti J.P."/>
            <person name="Herman A."/>
            <person name="Mangelson H."/>
            <person name="Liachko I."/>
            <person name="Sullivan S."/>
            <person name="Sone E.D."/>
            <person name="Koren S."/>
            <person name="Silverstein K.A.T."/>
            <person name="Beckman K.B."/>
            <person name="Gohl D.M."/>
        </authorList>
    </citation>
    <scope>NUCLEOTIDE SEQUENCE</scope>
    <source>
        <strain evidence="15">Duluth1</strain>
        <tissue evidence="15">Whole animal</tissue>
    </source>
</reference>
<dbReference type="InterPro" id="IPR050975">
    <property type="entry name" value="Sleep_regulator"/>
</dbReference>
<protein>
    <recommendedName>
        <fullName evidence="10">UPAR/Ly6 domain-containing protein qvr</fullName>
    </recommendedName>
    <alternativeName>
        <fullName evidence="11">Protein quiver</fullName>
    </alternativeName>
    <alternativeName>
        <fullName evidence="8">Protein sleepless</fullName>
    </alternativeName>
</protein>
<evidence type="ECO:0000256" key="5">
    <source>
        <dbReference type="ARBA" id="ARBA00023108"/>
    </source>
</evidence>
<dbReference type="GO" id="GO:0048511">
    <property type="term" value="P:rhythmic process"/>
    <property type="evidence" value="ECO:0007669"/>
    <property type="project" value="UniProtKB-KW"/>
</dbReference>
<dbReference type="EMBL" id="JAIWYP010000015">
    <property type="protein sequence ID" value="KAH3704653.1"/>
    <property type="molecule type" value="Genomic_DNA"/>
</dbReference>
<comment type="subunit">
    <text evidence="13">Interacts (via loop 2 of the three-fingered Ly-6 domain) with Sh/shaker; this interaction may stabilize both components of the complex and may be required for targeting or retention of Sh/shaker to neural cell projections. Interacts (via loop 2 of the three-fingered Ly-6 domain) with nAChRalpha3 and potentially other nicotinic acetylcholine receptors; this interaction is required for antagonism of nicotinic acetylcholine receptors.</text>
</comment>
<keyword evidence="3" id="KW-1003">Cell membrane</keyword>
<evidence type="ECO:0000256" key="9">
    <source>
        <dbReference type="ARBA" id="ARBA00044499"/>
    </source>
</evidence>
<evidence type="ECO:0000256" key="14">
    <source>
        <dbReference type="SAM" id="SignalP"/>
    </source>
</evidence>
<dbReference type="GO" id="GO:0045121">
    <property type="term" value="C:membrane raft"/>
    <property type="evidence" value="ECO:0007669"/>
    <property type="project" value="UniProtKB-SubCell"/>
</dbReference>
<keyword evidence="6" id="KW-1015">Disulfide bond</keyword>
<evidence type="ECO:0000256" key="10">
    <source>
        <dbReference type="ARBA" id="ARBA00044524"/>
    </source>
</evidence>
<comment type="similarity">
    <text evidence="2">Belongs to the quiver family.</text>
</comment>
<evidence type="ECO:0000256" key="13">
    <source>
        <dbReference type="ARBA" id="ARBA00046769"/>
    </source>
</evidence>
<evidence type="ECO:0000256" key="12">
    <source>
        <dbReference type="ARBA" id="ARBA00045788"/>
    </source>
</evidence>
<evidence type="ECO:0000256" key="2">
    <source>
        <dbReference type="ARBA" id="ARBA00010522"/>
    </source>
</evidence>
<dbReference type="InterPro" id="IPR031424">
    <property type="entry name" value="QVR-like"/>
</dbReference>
<dbReference type="Proteomes" id="UP000828390">
    <property type="component" value="Unassembled WGS sequence"/>
</dbReference>
<accession>A0A9D3YUZ3</accession>
<evidence type="ECO:0000256" key="8">
    <source>
        <dbReference type="ARBA" id="ARBA00031037"/>
    </source>
</evidence>
<dbReference type="CDD" id="cd23595">
    <property type="entry name" value="TFP_LU_ECD_Qvr"/>
    <property type="match status" value="1"/>
</dbReference>
<keyword evidence="3" id="KW-0472">Membrane</keyword>
<evidence type="ECO:0000256" key="6">
    <source>
        <dbReference type="ARBA" id="ARBA00023157"/>
    </source>
</evidence>
<reference evidence="15" key="2">
    <citation type="submission" date="2020-11" db="EMBL/GenBank/DDBJ databases">
        <authorList>
            <person name="McCartney M.A."/>
            <person name="Auch B."/>
            <person name="Kono T."/>
            <person name="Mallez S."/>
            <person name="Becker A."/>
            <person name="Gohl D.M."/>
            <person name="Silverstein K.A.T."/>
            <person name="Koren S."/>
            <person name="Bechman K.B."/>
            <person name="Herman A."/>
            <person name="Abrahante J.E."/>
            <person name="Garbe J."/>
        </authorList>
    </citation>
    <scope>NUCLEOTIDE SEQUENCE</scope>
    <source>
        <strain evidence="15">Duluth1</strain>
        <tissue evidence="15">Whole animal</tissue>
    </source>
</reference>
<evidence type="ECO:0000256" key="1">
    <source>
        <dbReference type="ARBA" id="ARBA00004471"/>
    </source>
</evidence>
<comment type="function">
    <text evidence="12">Bifunctional regulator of neuronal activity in the mushroom body, and possibly other regions of the brain, that acts as a signaling molecule required for homeostatic regulation of sleep under normal conditions and after sleep deprivation. Reduces neuronal excitability by enhancing Sh/shaker K(+) channel activity; possibly by stabilizing Sh/shaker to increase protein levels, accelerating its activation kinetics, slowing C-type inactivation and enhancing recovery from inactivation. Specifically affects the A-type K(+) current. Antagonizes nicotinic acetylcholine receptors (nAChRs) to reduce synaptic transmission, possibly by preventing their localization to the cell surface. Required for regulation of neuromuscular excitability and plasticity at neuromuscular junctions.</text>
</comment>
<keyword evidence="7" id="KW-0325">Glycoprotein</keyword>
<sequence>MDKGTPCYRLLINAGLLLQVLLMVQLSMAGEEDCLGFVGHMPIKCYECSSLQDDFCGDPFNDTHPGLQVLGCKEYCVKWSRTTLSGMTLTQRTCSNKLTIGIRKTTVCIEESRPSEGQLCFCNEDKCNSSHSVHDRKSAVMAVLLATCVYHILSRVR</sequence>
<evidence type="ECO:0000256" key="11">
    <source>
        <dbReference type="ARBA" id="ARBA00044561"/>
    </source>
</evidence>
<organism evidence="15 16">
    <name type="scientific">Dreissena polymorpha</name>
    <name type="common">Zebra mussel</name>
    <name type="synonym">Mytilus polymorpha</name>
    <dbReference type="NCBI Taxonomy" id="45954"/>
    <lineage>
        <taxon>Eukaryota</taxon>
        <taxon>Metazoa</taxon>
        <taxon>Spiralia</taxon>
        <taxon>Lophotrochozoa</taxon>
        <taxon>Mollusca</taxon>
        <taxon>Bivalvia</taxon>
        <taxon>Autobranchia</taxon>
        <taxon>Heteroconchia</taxon>
        <taxon>Euheterodonta</taxon>
        <taxon>Imparidentia</taxon>
        <taxon>Neoheterodontei</taxon>
        <taxon>Myida</taxon>
        <taxon>Dreissenoidea</taxon>
        <taxon>Dreissenidae</taxon>
        <taxon>Dreissena</taxon>
    </lineage>
</organism>
<dbReference type="GO" id="GO:0030431">
    <property type="term" value="P:sleep"/>
    <property type="evidence" value="ECO:0007669"/>
    <property type="project" value="InterPro"/>
</dbReference>
<evidence type="ECO:0000313" key="16">
    <source>
        <dbReference type="Proteomes" id="UP000828390"/>
    </source>
</evidence>
<dbReference type="PANTHER" id="PTHR33562">
    <property type="entry name" value="ATILLA, ISOFORM B-RELATED-RELATED"/>
    <property type="match status" value="1"/>
</dbReference>
<gene>
    <name evidence="15" type="ORF">DPMN_079712</name>
</gene>
<dbReference type="GO" id="GO:0032222">
    <property type="term" value="P:regulation of synaptic transmission, cholinergic"/>
    <property type="evidence" value="ECO:0007669"/>
    <property type="project" value="InterPro"/>
</dbReference>
<dbReference type="OrthoDB" id="9991292at2759"/>
<evidence type="ECO:0000256" key="3">
    <source>
        <dbReference type="ARBA" id="ARBA00022475"/>
    </source>
</evidence>
<evidence type="ECO:0000313" key="15">
    <source>
        <dbReference type="EMBL" id="KAH3704653.1"/>
    </source>
</evidence>
<comment type="caution">
    <text evidence="15">The sequence shown here is derived from an EMBL/GenBank/DDBJ whole genome shotgun (WGS) entry which is preliminary data.</text>
</comment>
<dbReference type="Pfam" id="PF17064">
    <property type="entry name" value="QVR"/>
    <property type="match status" value="1"/>
</dbReference>
<proteinExistence type="inferred from homology"/>
<keyword evidence="5" id="KW-0090">Biological rhythms</keyword>
<comment type="subcellular location">
    <subcellularLocation>
        <location evidence="1">Cell membrane</location>
        <topology evidence="1">Lipid-anchor</topology>
        <topology evidence="1">GPI-anchor</topology>
        <orientation evidence="1">Extracellular side</orientation>
    </subcellularLocation>
    <subcellularLocation>
        <location evidence="9">Membrane raft</location>
        <topology evidence="9">Lipid-anchor</topology>
        <topology evidence="9">GPI-anchor</topology>
        <orientation evidence="9">Extracellular side</orientation>
    </subcellularLocation>
</comment>
<feature type="signal peptide" evidence="14">
    <location>
        <begin position="1"/>
        <end position="29"/>
    </location>
</feature>
<evidence type="ECO:0000256" key="7">
    <source>
        <dbReference type="ARBA" id="ARBA00023180"/>
    </source>
</evidence>
<evidence type="ECO:0000256" key="4">
    <source>
        <dbReference type="ARBA" id="ARBA00022729"/>
    </source>
</evidence>
<name>A0A9D3YUZ3_DREPO</name>
<feature type="chain" id="PRO_5039512581" description="UPAR/Ly6 domain-containing protein qvr" evidence="14">
    <location>
        <begin position="30"/>
        <end position="157"/>
    </location>
</feature>
<keyword evidence="16" id="KW-1185">Reference proteome</keyword>